<dbReference type="Proteomes" id="UP000463224">
    <property type="component" value="Unassembled WGS sequence"/>
</dbReference>
<dbReference type="Pfam" id="PF11927">
    <property type="entry name" value="HODM_asu-like"/>
    <property type="match status" value="1"/>
</dbReference>
<accession>A0A844QCL5</accession>
<gene>
    <name evidence="1" type="ORF">GN330_00645</name>
</gene>
<evidence type="ECO:0000313" key="2">
    <source>
        <dbReference type="Proteomes" id="UP000463224"/>
    </source>
</evidence>
<dbReference type="AlphaFoldDB" id="A0A844QCL5"/>
<protein>
    <submittedName>
        <fullName evidence="1">DUF3445 domain-containing protein</fullName>
    </submittedName>
</protein>
<dbReference type="EMBL" id="WPHG01000001">
    <property type="protein sequence ID" value="MVA95760.1"/>
    <property type="molecule type" value="Genomic_DNA"/>
</dbReference>
<keyword evidence="2" id="KW-1185">Reference proteome</keyword>
<evidence type="ECO:0000313" key="1">
    <source>
        <dbReference type="EMBL" id="MVA95760.1"/>
    </source>
</evidence>
<dbReference type="InterPro" id="IPR021848">
    <property type="entry name" value="HODM_asu-like"/>
</dbReference>
<comment type="caution">
    <text evidence="1">The sequence shown here is derived from an EMBL/GenBank/DDBJ whole genome shotgun (WGS) entry which is preliminary data.</text>
</comment>
<sequence>MGRRSQPAHTPYDGTATPFTIGLKPLDPGCWLEIDRDYEAYLAEKRRLFDTTPGTVFAEESETRDAQNEVLALVRAELAAGFPAVFPGTRQWEAALAAMEREGDSDAPPLKTASLLVQEDLVLMRKGEAGWRLAAASLCFPSSWTLAEKFGRPLEDIHAAVPGFGRGTRTAGLINRIFDNLKVAQPVERLNWSLQDDNELHKPLSKATRDARREREAAHSADDAPLLRSFIRVERQTLRKLPVSGDILFTIRIFLDPMRILAAHPDRAALARSLAAQLAALNAAQLTYKGLAADRDRLVAALNKLAAT</sequence>
<name>A0A844QCL5_9HYPH</name>
<organism evidence="1 2">
    <name type="scientific">Nitratireductor arenosus</name>
    <dbReference type="NCBI Taxonomy" id="2682096"/>
    <lineage>
        <taxon>Bacteria</taxon>
        <taxon>Pseudomonadati</taxon>
        <taxon>Pseudomonadota</taxon>
        <taxon>Alphaproteobacteria</taxon>
        <taxon>Hyphomicrobiales</taxon>
        <taxon>Phyllobacteriaceae</taxon>
        <taxon>Nitratireductor</taxon>
    </lineage>
</organism>
<dbReference type="RefSeq" id="WP_343040117.1">
    <property type="nucleotide sequence ID" value="NZ_WPHG01000001.1"/>
</dbReference>
<proteinExistence type="predicted"/>
<reference evidence="1 2" key="1">
    <citation type="submission" date="2019-12" db="EMBL/GenBank/DDBJ databases">
        <title>Nitratireductor arenosus sp. nov., Isolated from sea sand, Jeju island, South Korea.</title>
        <authorList>
            <person name="Kim W."/>
        </authorList>
    </citation>
    <scope>NUCLEOTIDE SEQUENCE [LARGE SCALE GENOMIC DNA]</scope>
    <source>
        <strain evidence="1 2">CAU 1489</strain>
    </source>
</reference>